<accession>A0A1I3WD00</accession>
<gene>
    <name evidence="1" type="ORF">SAMN04488079_104157</name>
</gene>
<protein>
    <submittedName>
        <fullName evidence="1">Uncharacterized protein</fullName>
    </submittedName>
</protein>
<dbReference type="Proteomes" id="UP000198924">
    <property type="component" value="Unassembled WGS sequence"/>
</dbReference>
<sequence>MRGIVKYSTAVTVALALSLGLSGCGNPLKKSDDVEISTQGKTLFETGLQYVKIVDRDVPGVANDHPYSISPDTMRTVLESLYVNEKVLFNQRQNPLFSPAELQILSNGLANGLGRAQPNEDVTFVTLGVHQGMIAKERQSDSGRVFMSGGRLNIIFGLLHEDYRDKDQYTGQEIDRRVNPLLPGSRKTDSEPAVRVALDNGMSYHIDPETGKERTDWIEIDIPTVLQTVAERQADSKDALISPELKEDIARNKQETSNLRDDMANIKEVLFDMSEKMDKLQKELEALKK</sequence>
<evidence type="ECO:0000313" key="1">
    <source>
        <dbReference type="EMBL" id="SFK05554.1"/>
    </source>
</evidence>
<dbReference type="RefSeq" id="WP_091712000.1">
    <property type="nucleotide sequence ID" value="NZ_FOSH01000004.1"/>
</dbReference>
<name>A0A1I3WD00_9GAMM</name>
<dbReference type="STRING" id="45496.SAMN04488079_104157"/>
<dbReference type="PROSITE" id="PS51257">
    <property type="entry name" value="PROKAR_LIPOPROTEIN"/>
    <property type="match status" value="1"/>
</dbReference>
<evidence type="ECO:0000313" key="2">
    <source>
        <dbReference type="Proteomes" id="UP000198924"/>
    </source>
</evidence>
<reference evidence="2" key="1">
    <citation type="submission" date="2016-10" db="EMBL/GenBank/DDBJ databases">
        <authorList>
            <person name="Varghese N."/>
            <person name="Submissions S."/>
        </authorList>
    </citation>
    <scope>NUCLEOTIDE SEQUENCE [LARGE SCALE GENOMIC DNA]</scope>
    <source>
        <strain evidence="2">DSM 11578</strain>
    </source>
</reference>
<proteinExistence type="predicted"/>
<dbReference type="OrthoDB" id="5607912at2"/>
<keyword evidence="2" id="KW-1185">Reference proteome</keyword>
<organism evidence="1 2">
    <name type="scientific">Methylophaga sulfidovorans</name>
    <dbReference type="NCBI Taxonomy" id="45496"/>
    <lineage>
        <taxon>Bacteria</taxon>
        <taxon>Pseudomonadati</taxon>
        <taxon>Pseudomonadota</taxon>
        <taxon>Gammaproteobacteria</taxon>
        <taxon>Thiotrichales</taxon>
        <taxon>Piscirickettsiaceae</taxon>
        <taxon>Methylophaga</taxon>
    </lineage>
</organism>
<dbReference type="EMBL" id="FOSH01000004">
    <property type="protein sequence ID" value="SFK05554.1"/>
    <property type="molecule type" value="Genomic_DNA"/>
</dbReference>
<dbReference type="AlphaFoldDB" id="A0A1I3WD00"/>